<dbReference type="Proteomes" id="UP000683000">
    <property type="component" value="Unassembled WGS sequence"/>
</dbReference>
<dbReference type="Pfam" id="PF00657">
    <property type="entry name" value="Lipase_GDSL"/>
    <property type="match status" value="1"/>
</dbReference>
<keyword evidence="2" id="KW-0732">Signal</keyword>
<reference evidence="3" key="1">
    <citation type="submission" date="2021-03" db="EMBL/GenBank/DDBJ databases">
        <title>Evolutionary innovations through gain and loss of genes in the ectomycorrhizal Boletales.</title>
        <authorList>
            <person name="Wu G."/>
            <person name="Miyauchi S."/>
            <person name="Morin E."/>
            <person name="Yang Z.-L."/>
            <person name="Xu J."/>
            <person name="Martin F.M."/>
        </authorList>
    </citation>
    <scope>NUCLEOTIDE SEQUENCE</scope>
    <source>
        <strain evidence="3">BR01</strain>
    </source>
</reference>
<evidence type="ECO:0000256" key="1">
    <source>
        <dbReference type="ARBA" id="ARBA00022801"/>
    </source>
</evidence>
<dbReference type="PANTHER" id="PTHR45648">
    <property type="entry name" value="GDSL LIPASE/ACYLHYDROLASE FAMILY PROTEIN (AFU_ORTHOLOGUE AFUA_4G14700)"/>
    <property type="match status" value="1"/>
</dbReference>
<feature type="signal peptide" evidence="2">
    <location>
        <begin position="1"/>
        <end position="22"/>
    </location>
</feature>
<dbReference type="OrthoDB" id="1600564at2759"/>
<proteinExistence type="predicted"/>
<accession>A0A8I2YEU8</accession>
<dbReference type="EMBL" id="JAGFBS010000047">
    <property type="protein sequence ID" value="KAG6370597.1"/>
    <property type="molecule type" value="Genomic_DNA"/>
</dbReference>
<dbReference type="PANTHER" id="PTHR45648:SF22">
    <property type="entry name" value="GDSL LIPASE_ACYLHYDROLASE FAMILY PROTEIN (AFU_ORTHOLOGUE AFUA_4G14700)"/>
    <property type="match status" value="1"/>
</dbReference>
<dbReference type="InterPro" id="IPR036514">
    <property type="entry name" value="SGNH_hydro_sf"/>
</dbReference>
<comment type="caution">
    <text evidence="3">The sequence shown here is derived from an EMBL/GenBank/DDBJ whole genome shotgun (WGS) entry which is preliminary data.</text>
</comment>
<dbReference type="InterPro" id="IPR001087">
    <property type="entry name" value="GDSL"/>
</dbReference>
<gene>
    <name evidence="3" type="ORF">JVT61DRAFT_11216</name>
</gene>
<dbReference type="GO" id="GO:0016788">
    <property type="term" value="F:hydrolase activity, acting on ester bonds"/>
    <property type="evidence" value="ECO:0007669"/>
    <property type="project" value="InterPro"/>
</dbReference>
<feature type="chain" id="PRO_5034521391" evidence="2">
    <location>
        <begin position="23"/>
        <end position="322"/>
    </location>
</feature>
<dbReference type="AlphaFoldDB" id="A0A8I2YEU8"/>
<evidence type="ECO:0000256" key="2">
    <source>
        <dbReference type="SAM" id="SignalP"/>
    </source>
</evidence>
<evidence type="ECO:0000313" key="4">
    <source>
        <dbReference type="Proteomes" id="UP000683000"/>
    </source>
</evidence>
<dbReference type="SUPFAM" id="SSF52266">
    <property type="entry name" value="SGNH hydrolase"/>
    <property type="match status" value="1"/>
</dbReference>
<evidence type="ECO:0000313" key="3">
    <source>
        <dbReference type="EMBL" id="KAG6370597.1"/>
    </source>
</evidence>
<keyword evidence="1" id="KW-0378">Hydrolase</keyword>
<organism evidence="3 4">
    <name type="scientific">Boletus reticuloceps</name>
    <dbReference type="NCBI Taxonomy" id="495285"/>
    <lineage>
        <taxon>Eukaryota</taxon>
        <taxon>Fungi</taxon>
        <taxon>Dikarya</taxon>
        <taxon>Basidiomycota</taxon>
        <taxon>Agaricomycotina</taxon>
        <taxon>Agaricomycetes</taxon>
        <taxon>Agaricomycetidae</taxon>
        <taxon>Boletales</taxon>
        <taxon>Boletineae</taxon>
        <taxon>Boletaceae</taxon>
        <taxon>Boletoideae</taxon>
        <taxon>Boletus</taxon>
    </lineage>
</organism>
<protein>
    <submittedName>
        <fullName evidence="3">Carbohydrate esterase family 16 protein</fullName>
    </submittedName>
</protein>
<name>A0A8I2YEU8_9AGAM</name>
<keyword evidence="4" id="KW-1185">Reference proteome</keyword>
<dbReference type="InterPro" id="IPR051058">
    <property type="entry name" value="GDSL_Est/Lipase"/>
</dbReference>
<dbReference type="Gene3D" id="3.40.50.1110">
    <property type="entry name" value="SGNH hydrolase"/>
    <property type="match status" value="1"/>
</dbReference>
<sequence length="322" mass="35345">MVSPQVLRVASALLALVTSSIALGVAPGQIKNFVTFGDSYTDSSYYPSADGGYQWPTWAAEYGPFNLYGLARSGATCSNLLTYRPFPPIMEWQIPAYLNETYNGTLALNPQETIYTIWIGTNDLGVSALLTGSDTPGVSIVPVRQCAVDVLKRLYESGARNFIMQSIIPLDLTILYSSNSYPSRYWTAQRNTTEWSVFMRELVRAGNQITLLELEALAPTLPGAHIASFDSYGFFTDVYNHPGNYLNGTAPLNVTGCINSCVYALNESTSDPGDCTVAEGSAQDSFMWYDELHFSQQTARVLAREIATVMSGQFSPWATWLS</sequence>